<evidence type="ECO:0000313" key="3">
    <source>
        <dbReference type="EMBL" id="KFG46610.1"/>
    </source>
</evidence>
<feature type="region of interest" description="Disordered" evidence="1">
    <location>
        <begin position="184"/>
        <end position="208"/>
    </location>
</feature>
<evidence type="ECO:0008006" key="5">
    <source>
        <dbReference type="Google" id="ProtNLM"/>
    </source>
</evidence>
<proteinExistence type="predicted"/>
<keyword evidence="2" id="KW-0732">Signal</keyword>
<dbReference type="EMBL" id="AEYI02000679">
    <property type="protein sequence ID" value="KFG46610.1"/>
    <property type="molecule type" value="Genomic_DNA"/>
</dbReference>
<feature type="signal peptide" evidence="2">
    <location>
        <begin position="1"/>
        <end position="19"/>
    </location>
</feature>
<dbReference type="VEuPathDB" id="ToxoDB:TGP89_299220"/>
<protein>
    <recommendedName>
        <fullName evidence="5">Transmembrane protein</fullName>
    </recommendedName>
</protein>
<organism evidence="3 4">
    <name type="scientific">Toxoplasma gondii p89</name>
    <dbReference type="NCBI Taxonomy" id="943119"/>
    <lineage>
        <taxon>Eukaryota</taxon>
        <taxon>Sar</taxon>
        <taxon>Alveolata</taxon>
        <taxon>Apicomplexa</taxon>
        <taxon>Conoidasida</taxon>
        <taxon>Coccidia</taxon>
        <taxon>Eucoccidiorida</taxon>
        <taxon>Eimeriorina</taxon>
        <taxon>Sarcocystidae</taxon>
        <taxon>Toxoplasma</taxon>
    </lineage>
</organism>
<dbReference type="OrthoDB" id="330496at2759"/>
<dbReference type="Proteomes" id="UP000028828">
    <property type="component" value="Unassembled WGS sequence"/>
</dbReference>
<evidence type="ECO:0000313" key="4">
    <source>
        <dbReference type="Proteomes" id="UP000028828"/>
    </source>
</evidence>
<name>A0A086KQE2_TOXGO</name>
<feature type="chain" id="PRO_5001809559" description="Transmembrane protein" evidence="2">
    <location>
        <begin position="20"/>
        <end position="278"/>
    </location>
</feature>
<reference evidence="3 4" key="1">
    <citation type="submission" date="2014-03" db="EMBL/GenBank/DDBJ databases">
        <authorList>
            <person name="Sibley D."/>
            <person name="Venepally P."/>
            <person name="Karamycheva S."/>
            <person name="Hadjithomas M."/>
            <person name="Khan A."/>
            <person name="Brunk B."/>
            <person name="Roos D."/>
            <person name="Caler E."/>
            <person name="Lorenzi H."/>
        </authorList>
    </citation>
    <scope>NUCLEOTIDE SEQUENCE [LARGE SCALE GENOMIC DNA]</scope>
    <source>
        <strain evidence="4">p89</strain>
    </source>
</reference>
<comment type="caution">
    <text evidence="3">The sequence shown here is derived from an EMBL/GenBank/DDBJ whole genome shotgun (WGS) entry which is preliminary data.</text>
</comment>
<gene>
    <name evidence="3" type="ORF">TGP89_299220</name>
</gene>
<feature type="compositionally biased region" description="Basic and acidic residues" evidence="1">
    <location>
        <begin position="187"/>
        <end position="199"/>
    </location>
</feature>
<evidence type="ECO:0000256" key="2">
    <source>
        <dbReference type="SAM" id="SignalP"/>
    </source>
</evidence>
<accession>A0A086KQE2</accession>
<sequence>MLRQNAVLAFCLLFSGVTARQSSHFHQSSPFSDGRGNFALAVPELSMFPSRLMLELLHLKALGILRVLPVPPQLVDCKIGLLDSYTCQNELTFAVGGHQLRYSDLEGIFDMLPNYRSSPENPHDSFAVHLFTTSVPNSTQVLGLYTLYNYYLMQDIFFGPIWEAFSRGFEQPTKAVAFSISPGTKKPRIDARSSPEAREASSPSSSAEQFFPTLTTVLDAVREAGLLEPIDEEIVEKYRLGSVSRAQRLLDLYLHGRNQLALLPSRKALPRTARIEKQ</sequence>
<dbReference type="AlphaFoldDB" id="A0A086KQE2"/>
<evidence type="ECO:0000256" key="1">
    <source>
        <dbReference type="SAM" id="MobiDB-lite"/>
    </source>
</evidence>